<dbReference type="AlphaFoldDB" id="A0A8J4F495"/>
<comment type="caution">
    <text evidence="2">The sequence shown here is derived from an EMBL/GenBank/DDBJ whole genome shotgun (WGS) entry which is preliminary data.</text>
</comment>
<evidence type="ECO:0000313" key="3">
    <source>
        <dbReference type="Proteomes" id="UP000747399"/>
    </source>
</evidence>
<dbReference type="EMBL" id="BNCO01000035">
    <property type="protein sequence ID" value="GIL59500.1"/>
    <property type="molecule type" value="Genomic_DNA"/>
</dbReference>
<reference evidence="2" key="1">
    <citation type="journal article" date="2021" name="Proc. Natl. Acad. Sci. U.S.A.">
        <title>Three genomes in the algal genus Volvox reveal the fate of a haploid sex-determining region after a transition to homothallism.</title>
        <authorList>
            <person name="Yamamoto K."/>
            <person name="Hamaji T."/>
            <person name="Kawai-Toyooka H."/>
            <person name="Matsuzaki R."/>
            <person name="Takahashi F."/>
            <person name="Nishimura Y."/>
            <person name="Kawachi M."/>
            <person name="Noguchi H."/>
            <person name="Minakuchi Y."/>
            <person name="Umen J.G."/>
            <person name="Toyoda A."/>
            <person name="Nozaki H."/>
        </authorList>
    </citation>
    <scope>NUCLEOTIDE SEQUENCE</scope>
    <source>
        <strain evidence="2">NIES-3780</strain>
    </source>
</reference>
<evidence type="ECO:0000256" key="1">
    <source>
        <dbReference type="SAM" id="MobiDB-lite"/>
    </source>
</evidence>
<organism evidence="2 3">
    <name type="scientific">Volvox africanus</name>
    <dbReference type="NCBI Taxonomy" id="51714"/>
    <lineage>
        <taxon>Eukaryota</taxon>
        <taxon>Viridiplantae</taxon>
        <taxon>Chlorophyta</taxon>
        <taxon>core chlorophytes</taxon>
        <taxon>Chlorophyceae</taxon>
        <taxon>CS clade</taxon>
        <taxon>Chlamydomonadales</taxon>
        <taxon>Volvocaceae</taxon>
        <taxon>Volvox</taxon>
    </lineage>
</organism>
<dbReference type="Proteomes" id="UP000747399">
    <property type="component" value="Unassembled WGS sequence"/>
</dbReference>
<proteinExistence type="predicted"/>
<protein>
    <submittedName>
        <fullName evidence="2">Uncharacterized protein</fullName>
    </submittedName>
</protein>
<name>A0A8J4F495_9CHLO</name>
<sequence length="138" mass="13761">MRIVAHCTHYADRQLPTFGRYAQHAAAVHGRIPVPRSAPGISRPTTSCEAPPIRTTRSSGTGHHTNNDCCGGGGGGVGVGVGVGVGTCAAGASTKAGLMGCKVCWCTNSTSSSSTGYTALAGGTGGRTITHILRPPSA</sequence>
<feature type="region of interest" description="Disordered" evidence="1">
    <location>
        <begin position="33"/>
        <end position="62"/>
    </location>
</feature>
<evidence type="ECO:0000313" key="2">
    <source>
        <dbReference type="EMBL" id="GIL59500.1"/>
    </source>
</evidence>
<accession>A0A8J4F495</accession>
<gene>
    <name evidence="2" type="ORF">Vafri_14155</name>
</gene>
<keyword evidence="3" id="KW-1185">Reference proteome</keyword>